<name>A0A2T5I2T3_9PROT</name>
<dbReference type="InterPro" id="IPR024079">
    <property type="entry name" value="MetalloPept_cat_dom_sf"/>
</dbReference>
<evidence type="ECO:0000313" key="3">
    <source>
        <dbReference type="Proteomes" id="UP000244128"/>
    </source>
</evidence>
<dbReference type="Proteomes" id="UP000244128">
    <property type="component" value="Unassembled WGS sequence"/>
</dbReference>
<dbReference type="Gene3D" id="2.60.40.10">
    <property type="entry name" value="Immunoglobulins"/>
    <property type="match status" value="1"/>
</dbReference>
<dbReference type="RefSeq" id="WP_107802473.1">
    <property type="nucleotide sequence ID" value="NZ_QAOI01000004.1"/>
</dbReference>
<dbReference type="EMBL" id="QAOI01000004">
    <property type="protein sequence ID" value="PTQ78145.1"/>
    <property type="molecule type" value="Genomic_DNA"/>
</dbReference>
<organism evidence="2 3">
    <name type="scientific">Nitrosomonas oligotropha</name>
    <dbReference type="NCBI Taxonomy" id="42354"/>
    <lineage>
        <taxon>Bacteria</taxon>
        <taxon>Pseudomonadati</taxon>
        <taxon>Pseudomonadota</taxon>
        <taxon>Betaproteobacteria</taxon>
        <taxon>Nitrosomonadales</taxon>
        <taxon>Nitrosomonadaceae</taxon>
        <taxon>Nitrosomonas</taxon>
    </lineage>
</organism>
<feature type="signal peptide" evidence="1">
    <location>
        <begin position="1"/>
        <end position="24"/>
    </location>
</feature>
<dbReference type="GO" id="GO:0008237">
    <property type="term" value="F:metallopeptidase activity"/>
    <property type="evidence" value="ECO:0007669"/>
    <property type="project" value="InterPro"/>
</dbReference>
<comment type="caution">
    <text evidence="2">The sequence shown here is derived from an EMBL/GenBank/DDBJ whole genome shotgun (WGS) entry which is preliminary data.</text>
</comment>
<keyword evidence="1" id="KW-0732">Signal</keyword>
<gene>
    <name evidence="2" type="ORF">C8R26_104127</name>
</gene>
<protein>
    <recommendedName>
        <fullName evidence="4">CARDB domain-containing protein</fullName>
    </recommendedName>
</protein>
<reference evidence="2 3" key="1">
    <citation type="submission" date="2018-04" db="EMBL/GenBank/DDBJ databases">
        <title>Active sludge and wastewater microbial communities from Klosterneuburg, Austria.</title>
        <authorList>
            <person name="Wagner M."/>
        </authorList>
    </citation>
    <scope>NUCLEOTIDE SEQUENCE [LARGE SCALE GENOMIC DNA]</scope>
    <source>
        <strain evidence="2 3">Nm49</strain>
    </source>
</reference>
<accession>A0A2T5I2T3</accession>
<sequence length="363" mass="39586">MNASRLNQLLAALFLASMTQQAFAYTTIKCGGSSTKWSGNNYTVRASSVGFPVGPWRDALSSVISHWNGNPSNLSFGVVWNEPAVAANNNENEAWWEANNGPNIGTYPAVTYVWFKGDCTLKEADVIFNNSVAYHYTTSKTSLWPYGGANRPFQTTAMHEFGHAAGLAHTANTYNIMGFDWTHIHANGATATAYSGEDANNGLVAVYGLWTGGPEDLGVVHWKHTGSSGEYSTHGRTRILNTSNIELTKVAGTSEPVYRVNKGQTIKLELTYENLGKTSPLSAKVGYYLSSNDIISVADRFLGEGNVTLYRGFPDTTFNTFLVIPSDLVSGQTYWVGAIIDYNNAYSERSETNNATYIGIRVN</sequence>
<dbReference type="SUPFAM" id="SSF55486">
    <property type="entry name" value="Metalloproteases ('zincins'), catalytic domain"/>
    <property type="match status" value="1"/>
</dbReference>
<dbReference type="AlphaFoldDB" id="A0A2T5I2T3"/>
<evidence type="ECO:0008006" key="4">
    <source>
        <dbReference type="Google" id="ProtNLM"/>
    </source>
</evidence>
<evidence type="ECO:0000313" key="2">
    <source>
        <dbReference type="EMBL" id="PTQ78145.1"/>
    </source>
</evidence>
<evidence type="ECO:0000256" key="1">
    <source>
        <dbReference type="SAM" id="SignalP"/>
    </source>
</evidence>
<dbReference type="InterPro" id="IPR013783">
    <property type="entry name" value="Ig-like_fold"/>
</dbReference>
<feature type="chain" id="PRO_5015549228" description="CARDB domain-containing protein" evidence="1">
    <location>
        <begin position="25"/>
        <end position="363"/>
    </location>
</feature>
<proteinExistence type="predicted"/>
<dbReference type="Gene3D" id="3.40.390.10">
    <property type="entry name" value="Collagenase (Catalytic Domain)"/>
    <property type="match status" value="1"/>
</dbReference>